<organism evidence="5 6">
    <name type="scientific">Rhizopus oryzae</name>
    <name type="common">Mucormycosis agent</name>
    <name type="synonym">Rhizopus arrhizus var. delemar</name>
    <dbReference type="NCBI Taxonomy" id="64495"/>
    <lineage>
        <taxon>Eukaryota</taxon>
        <taxon>Fungi</taxon>
        <taxon>Fungi incertae sedis</taxon>
        <taxon>Mucoromycota</taxon>
        <taxon>Mucoromycotina</taxon>
        <taxon>Mucoromycetes</taxon>
        <taxon>Mucorales</taxon>
        <taxon>Mucorineae</taxon>
        <taxon>Rhizopodaceae</taxon>
        <taxon>Rhizopus</taxon>
    </lineage>
</organism>
<dbReference type="GO" id="GO:0030126">
    <property type="term" value="C:COPI vesicle coat"/>
    <property type="evidence" value="ECO:0007669"/>
    <property type="project" value="TreeGrafter"/>
</dbReference>
<dbReference type="GO" id="GO:0006888">
    <property type="term" value="P:endoplasmic reticulum to Golgi vesicle-mediated transport"/>
    <property type="evidence" value="ECO:0007669"/>
    <property type="project" value="TreeGrafter"/>
</dbReference>
<dbReference type="Proteomes" id="UP000717996">
    <property type="component" value="Unassembled WGS sequence"/>
</dbReference>
<evidence type="ECO:0000313" key="5">
    <source>
        <dbReference type="EMBL" id="KAG1536290.1"/>
    </source>
</evidence>
<keyword evidence="2" id="KW-0677">Repeat</keyword>
<keyword evidence="1 3" id="KW-0853">WD repeat</keyword>
<evidence type="ECO:0000256" key="3">
    <source>
        <dbReference type="PROSITE-ProRule" id="PRU00221"/>
    </source>
</evidence>
<evidence type="ECO:0000313" key="6">
    <source>
        <dbReference type="Proteomes" id="UP000717996"/>
    </source>
</evidence>
<protein>
    <submittedName>
        <fullName evidence="5">Uncharacterized protein</fullName>
    </submittedName>
</protein>
<dbReference type="GO" id="GO:0006890">
    <property type="term" value="P:retrograde vesicle-mediated transport, Golgi to endoplasmic reticulum"/>
    <property type="evidence" value="ECO:0007669"/>
    <property type="project" value="TreeGrafter"/>
</dbReference>
<sequence length="579" mass="65909">MPNQRIQLDKPVHRITKNYNLLDISPVHLDSTINLAGAVLWRMNLCAVSDVLSCTFFVAVNYRIHVYVLDNISSSFKNPWKTLASPRAINTGGGTESPHVINAIKVCKLLEKEVLVSVSESGEICIWETEDLDKPPMILRNEHETWGIAIHGEQGLLAVSSNNWKIKVFNIVELTKNDSRFGARTSPNVLNDTAVIQLEGHEHNIPFIDFNETGQYIASVSIDATARVWDICSKQMVSCHKVPAHRNQDQDTWCWSVKFIKPGKFKRIVCTDPKINRRFTQRLDQGRSISLMNVGLCHSANVPVFPALDIGRVLDLTAEEIDDEVYEEDINEDLWNNSLIRQDESVLVDYILQQRERSSNNNSSDNNTNSGDEDRDAWNEPVQGVEEIIPGARPRAFTFRDGLDARLEYANDRRSNSSTFIDPIEGGWEPSPNENVIDWESTSDLPEENMDIFEDSNAPRYHISGTTQRPDDESVKSKKISKVNLGEYLMFSTAKDIFLMSTTLPRMTKIRHENDVISRVDVRSDRLLYILDRITMVEWLPELELYIAASQKGTVALMRILQVELEDVDTFIWNDSEKS</sequence>
<evidence type="ECO:0000256" key="4">
    <source>
        <dbReference type="SAM" id="MobiDB-lite"/>
    </source>
</evidence>
<evidence type="ECO:0000256" key="2">
    <source>
        <dbReference type="ARBA" id="ARBA00022737"/>
    </source>
</evidence>
<dbReference type="InterPro" id="IPR015943">
    <property type="entry name" value="WD40/YVTN_repeat-like_dom_sf"/>
</dbReference>
<dbReference type="GO" id="GO:0006891">
    <property type="term" value="P:intra-Golgi vesicle-mediated transport"/>
    <property type="evidence" value="ECO:0007669"/>
    <property type="project" value="TreeGrafter"/>
</dbReference>
<dbReference type="PROSITE" id="PS00678">
    <property type="entry name" value="WD_REPEATS_1"/>
    <property type="match status" value="1"/>
</dbReference>
<dbReference type="GO" id="GO:0006886">
    <property type="term" value="P:intracellular protein transport"/>
    <property type="evidence" value="ECO:0007669"/>
    <property type="project" value="TreeGrafter"/>
</dbReference>
<feature type="repeat" description="WD" evidence="3">
    <location>
        <begin position="198"/>
        <end position="239"/>
    </location>
</feature>
<dbReference type="InterPro" id="IPR014839">
    <property type="entry name" value="Crt10"/>
</dbReference>
<dbReference type="Pfam" id="PF08728">
    <property type="entry name" value="CRT10"/>
    <property type="match status" value="1"/>
</dbReference>
<reference evidence="5" key="1">
    <citation type="journal article" date="2020" name="Microb. Genom.">
        <title>Genetic diversity of clinical and environmental Mucorales isolates obtained from an investigation of mucormycosis cases among solid organ transplant recipients.</title>
        <authorList>
            <person name="Nguyen M.H."/>
            <person name="Kaul D."/>
            <person name="Muto C."/>
            <person name="Cheng S.J."/>
            <person name="Richter R.A."/>
            <person name="Bruno V.M."/>
            <person name="Liu G."/>
            <person name="Beyhan S."/>
            <person name="Sundermann A.J."/>
            <person name="Mounaud S."/>
            <person name="Pasculle A.W."/>
            <person name="Nierman W.C."/>
            <person name="Driscoll E."/>
            <person name="Cumbie R."/>
            <person name="Clancy C.J."/>
            <person name="Dupont C.L."/>
        </authorList>
    </citation>
    <scope>NUCLEOTIDE SEQUENCE</scope>
    <source>
        <strain evidence="5">GL16</strain>
    </source>
</reference>
<dbReference type="PANTHER" id="PTHR19876">
    <property type="entry name" value="COATOMER"/>
    <property type="match status" value="1"/>
</dbReference>
<accession>A0A9P6Y069</accession>
<feature type="compositionally biased region" description="Low complexity" evidence="4">
    <location>
        <begin position="359"/>
        <end position="370"/>
    </location>
</feature>
<comment type="caution">
    <text evidence="5">The sequence shown here is derived from an EMBL/GenBank/DDBJ whole genome shotgun (WGS) entry which is preliminary data.</text>
</comment>
<gene>
    <name evidence="5" type="ORF">G6F51_011052</name>
</gene>
<dbReference type="InterPro" id="IPR036322">
    <property type="entry name" value="WD40_repeat_dom_sf"/>
</dbReference>
<dbReference type="OrthoDB" id="5591786at2759"/>
<dbReference type="Gene3D" id="2.130.10.10">
    <property type="entry name" value="YVTN repeat-like/Quinoprotein amine dehydrogenase"/>
    <property type="match status" value="1"/>
</dbReference>
<name>A0A9P6Y069_RHIOR</name>
<dbReference type="SUPFAM" id="SSF50978">
    <property type="entry name" value="WD40 repeat-like"/>
    <property type="match status" value="1"/>
</dbReference>
<dbReference type="PROSITE" id="PS50082">
    <property type="entry name" value="WD_REPEATS_2"/>
    <property type="match status" value="1"/>
</dbReference>
<dbReference type="InterPro" id="IPR050844">
    <property type="entry name" value="Coatomer_complex_subunit"/>
</dbReference>
<dbReference type="InterPro" id="IPR001680">
    <property type="entry name" value="WD40_rpt"/>
</dbReference>
<dbReference type="PANTHER" id="PTHR19876:SF2">
    <property type="entry name" value="COATOMER SUBUNIT BETA"/>
    <property type="match status" value="1"/>
</dbReference>
<proteinExistence type="predicted"/>
<dbReference type="AlphaFoldDB" id="A0A9P6Y069"/>
<dbReference type="SMART" id="SM00320">
    <property type="entry name" value="WD40"/>
    <property type="match status" value="4"/>
</dbReference>
<dbReference type="InterPro" id="IPR019775">
    <property type="entry name" value="WD40_repeat_CS"/>
</dbReference>
<dbReference type="EMBL" id="JAANIT010002490">
    <property type="protein sequence ID" value="KAG1536290.1"/>
    <property type="molecule type" value="Genomic_DNA"/>
</dbReference>
<evidence type="ECO:0000256" key="1">
    <source>
        <dbReference type="ARBA" id="ARBA00022574"/>
    </source>
</evidence>
<dbReference type="PROSITE" id="PS50294">
    <property type="entry name" value="WD_REPEATS_REGION"/>
    <property type="match status" value="1"/>
</dbReference>
<feature type="region of interest" description="Disordered" evidence="4">
    <location>
        <begin position="356"/>
        <end position="378"/>
    </location>
</feature>